<protein>
    <submittedName>
        <fullName evidence="2">Uncharacterized protein</fullName>
    </submittedName>
</protein>
<keyword evidence="1" id="KW-0812">Transmembrane</keyword>
<dbReference type="eggNOG" id="COG4485">
    <property type="taxonomic scope" value="Bacteria"/>
</dbReference>
<feature type="transmembrane region" description="Helical" evidence="1">
    <location>
        <begin position="220"/>
        <end position="240"/>
    </location>
</feature>
<dbReference type="InterPro" id="IPR018580">
    <property type="entry name" value="Uncharacterised_YfhO"/>
</dbReference>
<dbReference type="PANTHER" id="PTHR38454">
    <property type="entry name" value="INTEGRAL MEMBRANE PROTEIN-RELATED"/>
    <property type="match status" value="1"/>
</dbReference>
<accession>A0A0R1U2G8</accession>
<feature type="transmembrane region" description="Helical" evidence="1">
    <location>
        <begin position="913"/>
        <end position="932"/>
    </location>
</feature>
<dbReference type="PANTHER" id="PTHR38454:SF1">
    <property type="entry name" value="INTEGRAL MEMBRANE PROTEIN"/>
    <property type="match status" value="1"/>
</dbReference>
<keyword evidence="1" id="KW-1133">Transmembrane helix</keyword>
<feature type="transmembrane region" description="Helical" evidence="1">
    <location>
        <begin position="145"/>
        <end position="161"/>
    </location>
</feature>
<dbReference type="Proteomes" id="UP000051324">
    <property type="component" value="Unassembled WGS sequence"/>
</dbReference>
<feature type="transmembrane region" description="Helical" evidence="1">
    <location>
        <begin position="121"/>
        <end position="139"/>
    </location>
</feature>
<feature type="transmembrane region" description="Helical" evidence="1">
    <location>
        <begin position="371"/>
        <end position="389"/>
    </location>
</feature>
<feature type="transmembrane region" description="Helical" evidence="1">
    <location>
        <begin position="342"/>
        <end position="359"/>
    </location>
</feature>
<feature type="transmembrane region" description="Helical" evidence="1">
    <location>
        <begin position="424"/>
        <end position="442"/>
    </location>
</feature>
<sequence length="942" mass="106926">MAFITVAIFVYGTYLLTGHSLIWHLDGANQHLPLLEQYRSFLLDFLKNPSAGLAQWSWHFGLGSDTFQVYSYYTIGDVFAYLALLFPASKVALAYQLTIVLRLYCAGLSFCFLAKHFDFDRFTIVGGAMVYLFNAFLLYSNVAQPFFTTPFILFPLIIVALERVFQKRSILPLILVFSWMLISSFYFAYVLGIGAMIYVALRFFLYYKKRYASFKEGALVFFNLVFAAVISLLCASIMLLPEILAVKNSTRTGGVFANGLTFYPPYYYLALPSQLINGGNRDFYFWSALGFASIVFFAIVYIIQQRKKYPLLCLSFIISFVMLLLPFFGAFFNGMMSPSNRWTLLSCLPVSLAVCILLKHARQLSEKTLKIFSFSLFAYVAYICLTYFFENDEKVFIPVIFLFIFWGSLIALNTRVAAKLPRHLLFLAIILNVCLNAVYFEAPYNGGYADEMLPLNSYENLKKNRFANLDQNLPDPNTDFYRVSTISKNYYLGADYHLYNLLASKLYQINSYYSLQNKALGEFSKSMQNSQYEANIPLGQVSDRTILNNFLGVRYLFTQINQPNDQKIPYGYDLAQVSQRKVDPNGKTTKDQQTQLYQTSNAFPLVYFQTSVISSSAAKKMSATQRERALATSVVVDDQTAKDYTKATLATDEVIEVPYYIVSSRGNIVDPADLNKQDADETYKIVLQDPEQYGAGELHLEFSNIKYTPYTLREQLKLESQNASTDLTQGLLDQNKMLTSYKYFRYHVLQGSPDSSFGLTVTSSLGSERLFQPKQNALSFYKTVTSGTLNSGYFKELPQTLTLEPSKLGNYQFKLKIYVEKLGATYDKQVSTLQKNALQNLKFINNGLTGQITVNKNGILTSSIPYSSSWTVYVDGKAQKVLETNQGFVGIRLSKGSHQIKFVYHIPGVKTGAFLSLSGLILLLVVVMFTYLKKRQLNKKDK</sequence>
<comment type="caution">
    <text evidence="2">The sequence shown here is derived from an EMBL/GenBank/DDBJ whole genome shotgun (WGS) entry which is preliminary data.</text>
</comment>
<feature type="transmembrane region" description="Helical" evidence="1">
    <location>
        <begin position="173"/>
        <end position="200"/>
    </location>
</feature>
<evidence type="ECO:0000313" key="2">
    <source>
        <dbReference type="EMBL" id="KRL85106.1"/>
    </source>
</evidence>
<dbReference type="Pfam" id="PF09586">
    <property type="entry name" value="YfhO"/>
    <property type="match status" value="1"/>
</dbReference>
<gene>
    <name evidence="2" type="ORF">FC32_GL000149</name>
</gene>
<name>A0A0R1U2G8_9LACO</name>
<evidence type="ECO:0000256" key="1">
    <source>
        <dbReference type="SAM" id="Phobius"/>
    </source>
</evidence>
<dbReference type="EMBL" id="AZFT01000043">
    <property type="protein sequence ID" value="KRL85106.1"/>
    <property type="molecule type" value="Genomic_DNA"/>
</dbReference>
<feature type="transmembrane region" description="Helical" evidence="1">
    <location>
        <begin position="283"/>
        <end position="302"/>
    </location>
</feature>
<feature type="transmembrane region" description="Helical" evidence="1">
    <location>
        <begin position="309"/>
        <end position="330"/>
    </location>
</feature>
<keyword evidence="3" id="KW-1185">Reference proteome</keyword>
<dbReference type="STRING" id="1423724.FC32_GL000149"/>
<organism evidence="2 3">
    <name type="scientific">Ligilactobacillus apodemi DSM 16634 = JCM 16172</name>
    <dbReference type="NCBI Taxonomy" id="1423724"/>
    <lineage>
        <taxon>Bacteria</taxon>
        <taxon>Bacillati</taxon>
        <taxon>Bacillota</taxon>
        <taxon>Bacilli</taxon>
        <taxon>Lactobacillales</taxon>
        <taxon>Lactobacillaceae</taxon>
        <taxon>Ligilactobacillus</taxon>
    </lineage>
</organism>
<dbReference type="AlphaFoldDB" id="A0A0R1U2G8"/>
<feature type="transmembrane region" description="Helical" evidence="1">
    <location>
        <begin position="395"/>
        <end position="412"/>
    </location>
</feature>
<evidence type="ECO:0000313" key="3">
    <source>
        <dbReference type="Proteomes" id="UP000051324"/>
    </source>
</evidence>
<dbReference type="PATRIC" id="fig|1423724.4.peg.157"/>
<keyword evidence="1" id="KW-0472">Membrane</keyword>
<proteinExistence type="predicted"/>
<reference evidence="2 3" key="1">
    <citation type="journal article" date="2015" name="Genome Announc.">
        <title>Expanding the biotechnology potential of lactobacilli through comparative genomics of 213 strains and associated genera.</title>
        <authorList>
            <person name="Sun Z."/>
            <person name="Harris H.M."/>
            <person name="McCann A."/>
            <person name="Guo C."/>
            <person name="Argimon S."/>
            <person name="Zhang W."/>
            <person name="Yang X."/>
            <person name="Jeffery I.B."/>
            <person name="Cooney J.C."/>
            <person name="Kagawa T.F."/>
            <person name="Liu W."/>
            <person name="Song Y."/>
            <person name="Salvetti E."/>
            <person name="Wrobel A."/>
            <person name="Rasinkangas P."/>
            <person name="Parkhill J."/>
            <person name="Rea M.C."/>
            <person name="O'Sullivan O."/>
            <person name="Ritari J."/>
            <person name="Douillard F.P."/>
            <person name="Paul Ross R."/>
            <person name="Yang R."/>
            <person name="Briner A.E."/>
            <person name="Felis G.E."/>
            <person name="de Vos W.M."/>
            <person name="Barrangou R."/>
            <person name="Klaenhammer T.R."/>
            <person name="Caufield P.W."/>
            <person name="Cui Y."/>
            <person name="Zhang H."/>
            <person name="O'Toole P.W."/>
        </authorList>
    </citation>
    <scope>NUCLEOTIDE SEQUENCE [LARGE SCALE GENOMIC DNA]</scope>
    <source>
        <strain evidence="2 3">DSM 16634</strain>
    </source>
</reference>